<accession>A0A850EPG6</accession>
<feature type="region of interest" description="Disordered" evidence="1">
    <location>
        <begin position="23"/>
        <end position="117"/>
    </location>
</feature>
<proteinExistence type="predicted"/>
<dbReference type="EMBL" id="JABWCS010000214">
    <property type="protein sequence ID" value="NUU62356.1"/>
    <property type="molecule type" value="Genomic_DNA"/>
</dbReference>
<dbReference type="RefSeq" id="WP_175372840.1">
    <property type="nucleotide sequence ID" value="NZ_JABWCS010000214.1"/>
</dbReference>
<reference evidence="2" key="1">
    <citation type="submission" date="2020-06" db="EMBL/GenBank/DDBJ databases">
        <title>Paenibacillus sp. nov., isolated from soil.</title>
        <authorList>
            <person name="Seo Y.L."/>
        </authorList>
    </citation>
    <scope>NUCLEOTIDE SEQUENCE [LARGE SCALE GENOMIC DNA]</scope>
    <source>
        <strain evidence="2">JW14</strain>
    </source>
</reference>
<name>A0A850EPG6_9BACL</name>
<feature type="compositionally biased region" description="Gly residues" evidence="1">
    <location>
        <begin position="29"/>
        <end position="41"/>
    </location>
</feature>
<feature type="region of interest" description="Disordered" evidence="1">
    <location>
        <begin position="134"/>
        <end position="163"/>
    </location>
</feature>
<organism evidence="2 3">
    <name type="scientific">Paenibacillus agri</name>
    <dbReference type="NCBI Taxonomy" id="2744309"/>
    <lineage>
        <taxon>Bacteria</taxon>
        <taxon>Bacillati</taxon>
        <taxon>Bacillota</taxon>
        <taxon>Bacilli</taxon>
        <taxon>Bacillales</taxon>
        <taxon>Paenibacillaceae</taxon>
        <taxon>Paenibacillus</taxon>
    </lineage>
</organism>
<evidence type="ECO:0000256" key="1">
    <source>
        <dbReference type="SAM" id="MobiDB-lite"/>
    </source>
</evidence>
<comment type="caution">
    <text evidence="2">The sequence shown here is derived from an EMBL/GenBank/DDBJ whole genome shotgun (WGS) entry which is preliminary data.</text>
</comment>
<evidence type="ECO:0000313" key="3">
    <source>
        <dbReference type="Proteomes" id="UP000564806"/>
    </source>
</evidence>
<feature type="compositionally biased region" description="Low complexity" evidence="1">
    <location>
        <begin position="149"/>
        <end position="158"/>
    </location>
</feature>
<sequence length="193" mass="21455">MSWIYIVAVIIFAIVSNVNKANKTKGKGAPPGGMPTFGGGDDSPLRRVKRELEQQGRAFPPPGTPVPRETRELAREEQELEESFPVEREQQWIPGPDDEVRNGTTLEQGEELDSVDIRTEKMRQELERIHAVFDDMAGESSPSVKHSSEGVSSGRASSPVLATSREDLRKGLIWAEILGPPRSKRPHAYRKES</sequence>
<protein>
    <submittedName>
        <fullName evidence="2">Uncharacterized protein</fullName>
    </submittedName>
</protein>
<keyword evidence="3" id="KW-1185">Reference proteome</keyword>
<dbReference type="AlphaFoldDB" id="A0A850EPG6"/>
<gene>
    <name evidence="2" type="ORF">HPT30_18580</name>
</gene>
<evidence type="ECO:0000313" key="2">
    <source>
        <dbReference type="EMBL" id="NUU62356.1"/>
    </source>
</evidence>
<dbReference type="Proteomes" id="UP000564806">
    <property type="component" value="Unassembled WGS sequence"/>
</dbReference>
<feature type="compositionally biased region" description="Basic and acidic residues" evidence="1">
    <location>
        <begin position="68"/>
        <end position="77"/>
    </location>
</feature>